<comment type="caution">
    <text evidence="13">The sequence shown here is derived from an EMBL/GenBank/DDBJ whole genome shotgun (WGS) entry which is preliminary data.</text>
</comment>
<keyword evidence="5 12" id="KW-0812">Transmembrane</keyword>
<dbReference type="PANTHER" id="PTHR11394:SF151">
    <property type="entry name" value="TASTE RECEPTOR TYPE 2"/>
    <property type="match status" value="1"/>
</dbReference>
<protein>
    <recommendedName>
        <fullName evidence="15">Taste receptor type 2</fullName>
    </recommendedName>
</protein>
<dbReference type="Pfam" id="PF05296">
    <property type="entry name" value="TAS2R"/>
    <property type="match status" value="2"/>
</dbReference>
<accession>A0A8J6E9Q3</accession>
<dbReference type="OrthoDB" id="8876749at2759"/>
<comment type="similarity">
    <text evidence="2 11">Belongs to the G-protein coupled receptor T2R family.</text>
</comment>
<evidence type="ECO:0000256" key="1">
    <source>
        <dbReference type="ARBA" id="ARBA00004141"/>
    </source>
</evidence>
<reference evidence="13" key="1">
    <citation type="thesis" date="2020" institute="ProQuest LLC" country="789 East Eisenhower Parkway, Ann Arbor, MI, USA">
        <title>Comparative Genomics and Chromosome Evolution.</title>
        <authorList>
            <person name="Mudd A.B."/>
        </authorList>
    </citation>
    <scope>NUCLEOTIDE SEQUENCE</scope>
    <source>
        <strain evidence="13">HN-11 Male</strain>
        <tissue evidence="13">Kidney and liver</tissue>
    </source>
</reference>
<keyword evidence="8 12" id="KW-0472">Membrane</keyword>
<evidence type="ECO:0000256" key="10">
    <source>
        <dbReference type="ARBA" id="ARBA00023224"/>
    </source>
</evidence>
<dbReference type="EMBL" id="WNTK01003047">
    <property type="protein sequence ID" value="KAG9465447.1"/>
    <property type="molecule type" value="Genomic_DNA"/>
</dbReference>
<keyword evidence="3" id="KW-0919">Taste</keyword>
<dbReference type="GO" id="GO:0016020">
    <property type="term" value="C:membrane"/>
    <property type="evidence" value="ECO:0007669"/>
    <property type="project" value="UniProtKB-SubCell"/>
</dbReference>
<name>A0A8J6E9Q3_ELECQ</name>
<organism evidence="13 14">
    <name type="scientific">Eleutherodactylus coqui</name>
    <name type="common">Puerto Rican coqui</name>
    <dbReference type="NCBI Taxonomy" id="57060"/>
    <lineage>
        <taxon>Eukaryota</taxon>
        <taxon>Metazoa</taxon>
        <taxon>Chordata</taxon>
        <taxon>Craniata</taxon>
        <taxon>Vertebrata</taxon>
        <taxon>Euteleostomi</taxon>
        <taxon>Amphibia</taxon>
        <taxon>Batrachia</taxon>
        <taxon>Anura</taxon>
        <taxon>Neobatrachia</taxon>
        <taxon>Hyloidea</taxon>
        <taxon>Eleutherodactylidae</taxon>
        <taxon>Eleutherodactylinae</taxon>
        <taxon>Eleutherodactylus</taxon>
        <taxon>Eleutherodactylus</taxon>
    </lineage>
</organism>
<feature type="transmembrane region" description="Helical" evidence="12">
    <location>
        <begin position="149"/>
        <end position="172"/>
    </location>
</feature>
<evidence type="ECO:0000256" key="9">
    <source>
        <dbReference type="ARBA" id="ARBA00023170"/>
    </source>
</evidence>
<dbReference type="InterPro" id="IPR007960">
    <property type="entry name" value="TAS2R"/>
</dbReference>
<evidence type="ECO:0000256" key="3">
    <source>
        <dbReference type="ARBA" id="ARBA00022480"/>
    </source>
</evidence>
<evidence type="ECO:0000256" key="12">
    <source>
        <dbReference type="SAM" id="Phobius"/>
    </source>
</evidence>
<evidence type="ECO:0000256" key="7">
    <source>
        <dbReference type="ARBA" id="ARBA00023040"/>
    </source>
</evidence>
<dbReference type="PANTHER" id="PTHR11394">
    <property type="entry name" value="TASTE RECEPTOR TYPE 2"/>
    <property type="match status" value="1"/>
</dbReference>
<sequence>MVNMTILAAVFLRWKTQRSLQTIYKILGCLSLSRCLCLFSYLFYYTILVFHPWILLDTVFVTAVLVKIMFLHFTNAWFATILCVFYYEDFHKSLLVPLGSLLISLLSTLPFGFDFFTLESKNLLNGTMENTTIPSNVPVKIVQKQFMKFFVGTCPPFVIFCVTICLLLHSLWMHTRRMRNSGSNFSCPNLESHYSAVKSRMYYDKVWNLVIPILSCPPLFLHSLYIVFSNSDLKKTCLSIFHNIIRFAQR</sequence>
<evidence type="ECO:0000256" key="6">
    <source>
        <dbReference type="ARBA" id="ARBA00022989"/>
    </source>
</evidence>
<comment type="subcellular location">
    <subcellularLocation>
        <location evidence="1">Membrane</location>
        <topology evidence="1">Multi-pass membrane protein</topology>
    </subcellularLocation>
</comment>
<dbReference type="Proteomes" id="UP000770717">
    <property type="component" value="Unassembled WGS sequence"/>
</dbReference>
<keyword evidence="7" id="KW-0297">G-protein coupled receptor</keyword>
<evidence type="ECO:0000256" key="2">
    <source>
        <dbReference type="ARBA" id="ARBA00007376"/>
    </source>
</evidence>
<evidence type="ECO:0000256" key="8">
    <source>
        <dbReference type="ARBA" id="ARBA00023136"/>
    </source>
</evidence>
<evidence type="ECO:0000313" key="13">
    <source>
        <dbReference type="EMBL" id="KAG9465447.1"/>
    </source>
</evidence>
<feature type="transmembrane region" description="Helical" evidence="12">
    <location>
        <begin position="206"/>
        <end position="228"/>
    </location>
</feature>
<keyword evidence="9" id="KW-0675">Receptor</keyword>
<keyword evidence="6 12" id="KW-1133">Transmembrane helix</keyword>
<evidence type="ECO:0000256" key="4">
    <source>
        <dbReference type="ARBA" id="ARBA00022606"/>
    </source>
</evidence>
<dbReference type="GO" id="GO:0033038">
    <property type="term" value="F:bitter taste receptor activity"/>
    <property type="evidence" value="ECO:0007669"/>
    <property type="project" value="InterPro"/>
</dbReference>
<evidence type="ECO:0008006" key="15">
    <source>
        <dbReference type="Google" id="ProtNLM"/>
    </source>
</evidence>
<gene>
    <name evidence="13" type="ORF">GDO78_018347</name>
</gene>
<dbReference type="GO" id="GO:0004930">
    <property type="term" value="F:G protein-coupled receptor activity"/>
    <property type="evidence" value="ECO:0007669"/>
    <property type="project" value="UniProtKB-KW"/>
</dbReference>
<feature type="transmembrane region" description="Helical" evidence="12">
    <location>
        <begin position="59"/>
        <end position="87"/>
    </location>
</feature>
<feature type="transmembrane region" description="Helical" evidence="12">
    <location>
        <begin position="23"/>
        <end position="47"/>
    </location>
</feature>
<evidence type="ECO:0000256" key="5">
    <source>
        <dbReference type="ARBA" id="ARBA00022692"/>
    </source>
</evidence>
<dbReference type="AlphaFoldDB" id="A0A8J6E9Q3"/>
<proteinExistence type="inferred from homology"/>
<evidence type="ECO:0000256" key="11">
    <source>
        <dbReference type="RuleBase" id="RU004423"/>
    </source>
</evidence>
<feature type="transmembrane region" description="Helical" evidence="12">
    <location>
        <begin position="94"/>
        <end position="113"/>
    </location>
</feature>
<evidence type="ECO:0000313" key="14">
    <source>
        <dbReference type="Proteomes" id="UP000770717"/>
    </source>
</evidence>
<keyword evidence="4" id="KW-0716">Sensory transduction</keyword>
<keyword evidence="10" id="KW-0807">Transducer</keyword>
<keyword evidence="14" id="KW-1185">Reference proteome</keyword>